<feature type="transmembrane region" description="Helical" evidence="3">
    <location>
        <begin position="296"/>
        <end position="316"/>
    </location>
</feature>
<dbReference type="NCBIfam" id="TIGR00254">
    <property type="entry name" value="GGDEF"/>
    <property type="match status" value="1"/>
</dbReference>
<dbReference type="AlphaFoldDB" id="A0A7Y9XX65"/>
<sequence length="507" mass="55782">MSAERVFVRFDLTGTEEMPRELRTRLKLFDTMRITAIGADGSEASRKLTPEGFRPATNDWLMFAELPPVAGPPAAVILQVNGARHAGLFSDATLTSAPADTPGSLRFELILAAICGLLCVPLVFNFAFYRVLREKFLLWHAVAVVFMLIQTLVSSGLINRFADLSLKELCLISATSFSAGIVAAAYFSADLIEPGKLDPVHRLLMRLLAPWIAVFTAFYLFADGPLRPYATPAYYAAFIPVLVLFVWIMAVAARRGSRAVRFQIAAWSPIMIVGVVRVGSALGLSDVPLELQLEQHVAIALEVLITSLSVADRFMIIRKQRDLARADARVFEARATLDPLTGLLNRGVIEERFDRLRNEGFRTMAVIDLDHFKQVNDTHGHATGDAVLRAVAIALAPDEDTIAVRLGGEEFLLLLRGSDAAERAERRRIAISTRTLAEIPGLDRLVTASMGLVEQPEAGRLKGDFEVLYAHCDKLLYEAKAAGRNRTMSERLQSFAISHRRATRAAA</sequence>
<reference evidence="5 6" key="1">
    <citation type="submission" date="2020-07" db="EMBL/GenBank/DDBJ databases">
        <title>Genomic Encyclopedia of Type Strains, Phase IV (KMG-IV): sequencing the most valuable type-strain genomes for metagenomic binning, comparative biology and taxonomic classification.</title>
        <authorList>
            <person name="Goeker M."/>
        </authorList>
    </citation>
    <scope>NUCLEOTIDE SEQUENCE [LARGE SCALE GENOMIC DNA]</scope>
    <source>
        <strain evidence="5 6">DSM 29043</strain>
    </source>
</reference>
<feature type="transmembrane region" description="Helical" evidence="3">
    <location>
        <begin position="264"/>
        <end position="284"/>
    </location>
</feature>
<dbReference type="Pfam" id="PF07695">
    <property type="entry name" value="7TMR-DISM_7TM"/>
    <property type="match status" value="1"/>
</dbReference>
<feature type="transmembrane region" description="Helical" evidence="3">
    <location>
        <begin position="109"/>
        <end position="129"/>
    </location>
</feature>
<dbReference type="InterPro" id="IPR000160">
    <property type="entry name" value="GGDEF_dom"/>
</dbReference>
<gene>
    <name evidence="5" type="ORF">FHS75_001057</name>
</gene>
<keyword evidence="6" id="KW-1185">Reference proteome</keyword>
<dbReference type="EMBL" id="JACBZF010000002">
    <property type="protein sequence ID" value="NYH94738.1"/>
    <property type="molecule type" value="Genomic_DNA"/>
</dbReference>
<dbReference type="InterPro" id="IPR050469">
    <property type="entry name" value="Diguanylate_Cyclase"/>
</dbReference>
<evidence type="ECO:0000259" key="4">
    <source>
        <dbReference type="PROSITE" id="PS50887"/>
    </source>
</evidence>
<dbReference type="Gene3D" id="3.30.70.270">
    <property type="match status" value="1"/>
</dbReference>
<dbReference type="RefSeq" id="WP_179406692.1">
    <property type="nucleotide sequence ID" value="NZ_JACBZF010000002.1"/>
</dbReference>
<keyword evidence="3" id="KW-0812">Transmembrane</keyword>
<comment type="caution">
    <text evidence="5">The sequence shown here is derived from an EMBL/GenBank/DDBJ whole genome shotgun (WGS) entry which is preliminary data.</text>
</comment>
<accession>A0A7Y9XX65</accession>
<organism evidence="5 6">
    <name type="scientific">Novosphingobium marinum</name>
    <dbReference type="NCBI Taxonomy" id="1514948"/>
    <lineage>
        <taxon>Bacteria</taxon>
        <taxon>Pseudomonadati</taxon>
        <taxon>Pseudomonadota</taxon>
        <taxon>Alphaproteobacteria</taxon>
        <taxon>Sphingomonadales</taxon>
        <taxon>Sphingomonadaceae</taxon>
        <taxon>Novosphingobium</taxon>
    </lineage>
</organism>
<dbReference type="SMART" id="SM00267">
    <property type="entry name" value="GGDEF"/>
    <property type="match status" value="1"/>
</dbReference>
<evidence type="ECO:0000256" key="3">
    <source>
        <dbReference type="SAM" id="Phobius"/>
    </source>
</evidence>
<dbReference type="PANTHER" id="PTHR45138:SF9">
    <property type="entry name" value="DIGUANYLATE CYCLASE DGCM-RELATED"/>
    <property type="match status" value="1"/>
</dbReference>
<dbReference type="InterPro" id="IPR011623">
    <property type="entry name" value="7TMR_DISM_rcpt_extracell_dom1"/>
</dbReference>
<feature type="transmembrane region" description="Helical" evidence="3">
    <location>
        <begin position="233"/>
        <end position="252"/>
    </location>
</feature>
<comment type="catalytic activity">
    <reaction evidence="2">
        <text>2 GTP = 3',3'-c-di-GMP + 2 diphosphate</text>
        <dbReference type="Rhea" id="RHEA:24898"/>
        <dbReference type="ChEBI" id="CHEBI:33019"/>
        <dbReference type="ChEBI" id="CHEBI:37565"/>
        <dbReference type="ChEBI" id="CHEBI:58805"/>
        <dbReference type="EC" id="2.7.7.65"/>
    </reaction>
</comment>
<protein>
    <recommendedName>
        <fullName evidence="1">diguanylate cyclase</fullName>
        <ecNumber evidence="1">2.7.7.65</ecNumber>
    </recommendedName>
</protein>
<dbReference type="Pfam" id="PF00990">
    <property type="entry name" value="GGDEF"/>
    <property type="match status" value="1"/>
</dbReference>
<name>A0A7Y9XX65_9SPHN</name>
<evidence type="ECO:0000256" key="2">
    <source>
        <dbReference type="ARBA" id="ARBA00034247"/>
    </source>
</evidence>
<dbReference type="InterPro" id="IPR043128">
    <property type="entry name" value="Rev_trsase/Diguanyl_cyclase"/>
</dbReference>
<feature type="transmembrane region" description="Helical" evidence="3">
    <location>
        <begin position="171"/>
        <end position="191"/>
    </location>
</feature>
<keyword evidence="3" id="KW-0472">Membrane</keyword>
<evidence type="ECO:0000313" key="6">
    <source>
        <dbReference type="Proteomes" id="UP000522081"/>
    </source>
</evidence>
<dbReference type="PANTHER" id="PTHR45138">
    <property type="entry name" value="REGULATORY COMPONENTS OF SENSORY TRANSDUCTION SYSTEM"/>
    <property type="match status" value="1"/>
</dbReference>
<keyword evidence="3" id="KW-1133">Transmembrane helix</keyword>
<proteinExistence type="predicted"/>
<feature type="transmembrane region" description="Helical" evidence="3">
    <location>
        <begin position="136"/>
        <end position="159"/>
    </location>
</feature>
<feature type="transmembrane region" description="Helical" evidence="3">
    <location>
        <begin position="203"/>
        <end position="221"/>
    </location>
</feature>
<feature type="domain" description="GGDEF" evidence="4">
    <location>
        <begin position="360"/>
        <end position="492"/>
    </location>
</feature>
<dbReference type="EC" id="2.7.7.65" evidence="1"/>
<dbReference type="CDD" id="cd01949">
    <property type="entry name" value="GGDEF"/>
    <property type="match status" value="1"/>
</dbReference>
<evidence type="ECO:0000313" key="5">
    <source>
        <dbReference type="EMBL" id="NYH94738.1"/>
    </source>
</evidence>
<dbReference type="InterPro" id="IPR029787">
    <property type="entry name" value="Nucleotide_cyclase"/>
</dbReference>
<evidence type="ECO:0000256" key="1">
    <source>
        <dbReference type="ARBA" id="ARBA00012528"/>
    </source>
</evidence>
<dbReference type="GO" id="GO:0052621">
    <property type="term" value="F:diguanylate cyclase activity"/>
    <property type="evidence" value="ECO:0007669"/>
    <property type="project" value="UniProtKB-EC"/>
</dbReference>
<dbReference type="PROSITE" id="PS50887">
    <property type="entry name" value="GGDEF"/>
    <property type="match status" value="1"/>
</dbReference>
<dbReference type="SUPFAM" id="SSF55073">
    <property type="entry name" value="Nucleotide cyclase"/>
    <property type="match status" value="1"/>
</dbReference>
<dbReference type="Proteomes" id="UP000522081">
    <property type="component" value="Unassembled WGS sequence"/>
</dbReference>